<proteinExistence type="predicted"/>
<dbReference type="AlphaFoldDB" id="A0A0F9J3S8"/>
<gene>
    <name evidence="2" type="ORF">LCGC14_1802570</name>
</gene>
<keyword evidence="1" id="KW-0472">Membrane</keyword>
<feature type="transmembrane region" description="Helical" evidence="1">
    <location>
        <begin position="7"/>
        <end position="28"/>
    </location>
</feature>
<reference evidence="2" key="1">
    <citation type="journal article" date="2015" name="Nature">
        <title>Complex archaea that bridge the gap between prokaryotes and eukaryotes.</title>
        <authorList>
            <person name="Spang A."/>
            <person name="Saw J.H."/>
            <person name="Jorgensen S.L."/>
            <person name="Zaremba-Niedzwiedzka K."/>
            <person name="Martijn J."/>
            <person name="Lind A.E."/>
            <person name="van Eijk R."/>
            <person name="Schleper C."/>
            <person name="Guy L."/>
            <person name="Ettema T.J."/>
        </authorList>
    </citation>
    <scope>NUCLEOTIDE SEQUENCE</scope>
</reference>
<evidence type="ECO:0000313" key="2">
    <source>
        <dbReference type="EMBL" id="KKM00621.1"/>
    </source>
</evidence>
<name>A0A0F9J3S8_9ZZZZ</name>
<evidence type="ECO:0000256" key="1">
    <source>
        <dbReference type="SAM" id="Phobius"/>
    </source>
</evidence>
<keyword evidence="1" id="KW-0812">Transmembrane</keyword>
<comment type="caution">
    <text evidence="2">The sequence shown here is derived from an EMBL/GenBank/DDBJ whole genome shotgun (WGS) entry which is preliminary data.</text>
</comment>
<dbReference type="EMBL" id="LAZR01017392">
    <property type="protein sequence ID" value="KKM00621.1"/>
    <property type="molecule type" value="Genomic_DNA"/>
</dbReference>
<organism evidence="2">
    <name type="scientific">marine sediment metagenome</name>
    <dbReference type="NCBI Taxonomy" id="412755"/>
    <lineage>
        <taxon>unclassified sequences</taxon>
        <taxon>metagenomes</taxon>
        <taxon>ecological metagenomes</taxon>
    </lineage>
</organism>
<protein>
    <submittedName>
        <fullName evidence="2">Uncharacterized protein</fullName>
    </submittedName>
</protein>
<sequence length="85" mass="9185">MNNKGQMLIFTFMIMMAIIVLIVGSAPAGQAVLNQTMHSTGMDCDNSSISSFDKTACVAVDMGMFYFLIGLIAIAFAIFFGGKFR</sequence>
<accession>A0A0F9J3S8</accession>
<keyword evidence="1" id="KW-1133">Transmembrane helix</keyword>
<feature type="transmembrane region" description="Helical" evidence="1">
    <location>
        <begin position="64"/>
        <end position="82"/>
    </location>
</feature>